<evidence type="ECO:0000313" key="1">
    <source>
        <dbReference type="EMBL" id="KKM84131.1"/>
    </source>
</evidence>
<protein>
    <submittedName>
        <fullName evidence="1">Uncharacterized protein</fullName>
    </submittedName>
</protein>
<dbReference type="AlphaFoldDB" id="A0A0F9L9V6"/>
<reference evidence="1" key="1">
    <citation type="journal article" date="2015" name="Nature">
        <title>Complex archaea that bridge the gap between prokaryotes and eukaryotes.</title>
        <authorList>
            <person name="Spang A."/>
            <person name="Saw J.H."/>
            <person name="Jorgensen S.L."/>
            <person name="Zaremba-Niedzwiedzka K."/>
            <person name="Martijn J."/>
            <person name="Lind A.E."/>
            <person name="van Eijk R."/>
            <person name="Schleper C."/>
            <person name="Guy L."/>
            <person name="Ettema T.J."/>
        </authorList>
    </citation>
    <scope>NUCLEOTIDE SEQUENCE</scope>
</reference>
<organism evidence="1">
    <name type="scientific">marine sediment metagenome</name>
    <dbReference type="NCBI Taxonomy" id="412755"/>
    <lineage>
        <taxon>unclassified sequences</taxon>
        <taxon>metagenomes</taxon>
        <taxon>ecological metagenomes</taxon>
    </lineage>
</organism>
<name>A0A0F9L9V6_9ZZZZ</name>
<comment type="caution">
    <text evidence="1">The sequence shown here is derived from an EMBL/GenBank/DDBJ whole genome shotgun (WGS) entry which is preliminary data.</text>
</comment>
<accession>A0A0F9L9V6</accession>
<sequence length="149" mass="15572">MAKLTIKIKSYLNIDEEVLAAGAITPGYLIERTSAGKVQAHSTAGGPCFPMFALEDAYQGRKITDAYASTGDYQLVQAWTPTRGDVVYATVKSTSEALVIGSFVESAGDGTIRKYDIASTGTAIEGSHVIIGRAIAAIAASAKGLIEII</sequence>
<proteinExistence type="predicted"/>
<dbReference type="EMBL" id="LAZR01007612">
    <property type="protein sequence ID" value="KKM84131.1"/>
    <property type="molecule type" value="Genomic_DNA"/>
</dbReference>
<gene>
    <name evidence="1" type="ORF">LCGC14_1302350</name>
</gene>